<dbReference type="Proteomes" id="UP000244013">
    <property type="component" value="Unassembled WGS sequence"/>
</dbReference>
<feature type="domain" description="Thiamine pyrophosphate enzyme central" evidence="5">
    <location>
        <begin position="194"/>
        <end position="322"/>
    </location>
</feature>
<evidence type="ECO:0000256" key="2">
    <source>
        <dbReference type="ARBA" id="ARBA00023052"/>
    </source>
</evidence>
<dbReference type="InterPro" id="IPR047210">
    <property type="entry name" value="TPP_PYR_POXB-like"/>
</dbReference>
<evidence type="ECO:0000259" key="5">
    <source>
        <dbReference type="Pfam" id="PF00205"/>
    </source>
</evidence>
<dbReference type="GO" id="GO:0000287">
    <property type="term" value="F:magnesium ion binding"/>
    <property type="evidence" value="ECO:0007669"/>
    <property type="project" value="UniProtKB-UniRule"/>
</dbReference>
<dbReference type="GO" id="GO:0042867">
    <property type="term" value="P:pyruvate catabolic process"/>
    <property type="evidence" value="ECO:0007669"/>
    <property type="project" value="UniProtKB-UniRule"/>
</dbReference>
<dbReference type="GO" id="GO:0048039">
    <property type="term" value="F:ubiquinone binding"/>
    <property type="evidence" value="ECO:0007669"/>
    <property type="project" value="UniProtKB-UniRule"/>
</dbReference>
<dbReference type="InterPro" id="IPR012000">
    <property type="entry name" value="Thiamin_PyroP_enz_cen_dom"/>
</dbReference>
<comment type="domain">
    <text evidence="3">Has 4 domains; the Pyr domain which binds the pyrimidine moiety of the thiamine pyrophosphate cofactor, the FAD-binding domain, the PP-binding domain which binds the pyrophosphate portion of thiamine pyrophosphate and the C-terminal membrane binding region. The C-terminus is held closely against the rest of the protein and covers the active site; during activation it unfolds from the rest of the protein and forms an amphipathic helix upon membrane binding, exposing the active site.</text>
</comment>
<dbReference type="GO" id="GO:0005886">
    <property type="term" value="C:plasma membrane"/>
    <property type="evidence" value="ECO:0007669"/>
    <property type="project" value="UniProtKB-SubCell"/>
</dbReference>
<keyword evidence="3" id="KW-0472">Membrane</keyword>
<feature type="binding site" evidence="3">
    <location>
        <position position="51"/>
    </location>
    <ligand>
        <name>thiamine diphosphate</name>
        <dbReference type="ChEBI" id="CHEBI:58937"/>
    </ligand>
</feature>
<keyword evidence="3 8" id="KW-0670">Pyruvate</keyword>
<dbReference type="InterPro" id="IPR047212">
    <property type="entry name" value="TPP_POXB-like"/>
</dbReference>
<keyword evidence="3" id="KW-0830">Ubiquinone</keyword>
<comment type="similarity">
    <text evidence="1 3 4">Belongs to the TPP enzyme family.</text>
</comment>
<dbReference type="HAMAP" id="MF_00850">
    <property type="entry name" value="POX"/>
    <property type="match status" value="1"/>
</dbReference>
<feature type="binding site" evidence="3">
    <location>
        <position position="465"/>
    </location>
    <ligand>
        <name>Mg(2+)</name>
        <dbReference type="ChEBI" id="CHEBI:18420"/>
    </ligand>
</feature>
<comment type="function">
    <text evidence="3">A peripheral cell membrane enzyme that catalyzes the oxidative decarboxylation of pyruvate to form acetate and CO(2). It channels electrons from the cytoplasm to the respiratory chain at the cell membrane via ubiquinone.</text>
</comment>
<accession>A0A2T5U9I0</accession>
<dbReference type="InterPro" id="IPR011766">
    <property type="entry name" value="TPP_enzyme_TPP-bd"/>
</dbReference>
<evidence type="ECO:0000259" key="7">
    <source>
        <dbReference type="Pfam" id="PF02776"/>
    </source>
</evidence>
<sequence>MSKTIIADLFAETLHLAGVERIYGVVGDSLNGLTDSLRRQGKIEWIHVRNEEAAAFAAGAEAQLTGKLAVCAGSCGPGNMHLINGLYDCNRTRVPVLAIAAQVPSGEVGSNYFQETRPEALFRECSVYCETISDADQMPRTLETAIRAAVGHRGVSVVAMPGDVALRSTTGTLARSKGALLPPPSVTIPAEADIAELAALLNGAQKVTILAGRGCRTAHAELVTLAGILQAPIVHALGGKEFVEYDNPYDVGMTGLIGFASGYDAMMACDVLLMLGTDFPYRQFYPEKAKVAQIDLIPENLGRRTAIDIGLVGDVGATLAALIPRVKTGRDGRFLKSAIENYAESRKGLDDLANGTPGSGVIHPQHVARVLSEQATDDAVFACDVGTPTVWAARYLTMNGRRRLIGSFNHGSMANALPQAIGVQAAYPGRQVVTLSGDGGLAMLMGELLTVRQLGLPVKIIVFNNGTLGFVEMEMKAAGLVETGVALDNPDFAAMARAIGIHGVRVTDPGDVDAGIREVLAHPGPALLDAVTARTELSMPPKITLEQMKGFTLYMAKAIISGRGDEVVELGKTNVGLLKRLF</sequence>
<keyword evidence="3" id="KW-0479">Metal-binding</keyword>
<evidence type="ECO:0000313" key="8">
    <source>
        <dbReference type="EMBL" id="PTW48165.1"/>
    </source>
</evidence>
<feature type="binding site" evidence="3">
    <location>
        <position position="438"/>
    </location>
    <ligand>
        <name>Mg(2+)</name>
        <dbReference type="ChEBI" id="CHEBI:18420"/>
    </ligand>
</feature>
<feature type="region of interest" description="FAD-binding domain" evidence="3">
    <location>
        <begin position="186"/>
        <end position="337"/>
    </location>
</feature>
<dbReference type="InterPro" id="IPR029035">
    <property type="entry name" value="DHS-like_NAD/FAD-binding_dom"/>
</dbReference>
<feature type="binding site" evidence="3">
    <location>
        <begin position="438"/>
        <end position="440"/>
    </location>
    <ligand>
        <name>thiamine diphosphate</name>
        <dbReference type="ChEBI" id="CHEBI:58937"/>
    </ligand>
</feature>
<comment type="cofactor">
    <cofactor evidence="3">
        <name>thiamine diphosphate</name>
        <dbReference type="ChEBI" id="CHEBI:58937"/>
    </cofactor>
    <text evidence="3">Binds 1 thiamine pyrophosphate per subunit.</text>
</comment>
<feature type="binding site" evidence="3">
    <location>
        <begin position="411"/>
        <end position="413"/>
    </location>
    <ligand>
        <name>thiamine diphosphate</name>
        <dbReference type="ChEBI" id="CHEBI:58937"/>
    </ligand>
</feature>
<evidence type="ECO:0000256" key="4">
    <source>
        <dbReference type="RuleBase" id="RU362132"/>
    </source>
</evidence>
<comment type="caution">
    <text evidence="3">Lacks conserved residue(s) required for the propagation of feature annotation.</text>
</comment>
<dbReference type="GO" id="GO:0008289">
    <property type="term" value="F:lipid binding"/>
    <property type="evidence" value="ECO:0007669"/>
    <property type="project" value="UniProtKB-UniRule"/>
</dbReference>
<keyword evidence="3" id="KW-1003">Cell membrane</keyword>
<comment type="catalytic activity">
    <reaction evidence="3">
        <text>a ubiquinone + pyruvate + H2O = a ubiquinol + acetate + CO2</text>
        <dbReference type="Rhea" id="RHEA:27405"/>
        <dbReference type="Rhea" id="RHEA-COMP:9565"/>
        <dbReference type="Rhea" id="RHEA-COMP:9566"/>
        <dbReference type="ChEBI" id="CHEBI:15361"/>
        <dbReference type="ChEBI" id="CHEBI:15377"/>
        <dbReference type="ChEBI" id="CHEBI:16389"/>
        <dbReference type="ChEBI" id="CHEBI:16526"/>
        <dbReference type="ChEBI" id="CHEBI:17976"/>
        <dbReference type="ChEBI" id="CHEBI:30089"/>
        <dbReference type="EC" id="1.2.5.1"/>
    </reaction>
</comment>
<dbReference type="GO" id="GO:0050660">
    <property type="term" value="F:flavin adenine dinucleotide binding"/>
    <property type="evidence" value="ECO:0007669"/>
    <property type="project" value="UniProtKB-UniRule"/>
</dbReference>
<dbReference type="PANTHER" id="PTHR42981">
    <property type="entry name" value="PYRUVATE DEHYDROGENASE [UBIQUINONE]"/>
    <property type="match status" value="1"/>
</dbReference>
<feature type="domain" description="Thiamine pyrophosphate enzyme TPP-binding" evidence="6">
    <location>
        <begin position="384"/>
        <end position="529"/>
    </location>
</feature>
<dbReference type="CDD" id="cd02014">
    <property type="entry name" value="TPP_POX"/>
    <property type="match status" value="1"/>
</dbReference>
<protein>
    <recommendedName>
        <fullName evidence="3">Pyruvate dehydrogenase [ubiquinone]</fullName>
        <ecNumber evidence="3">1.2.5.1</ecNumber>
    </recommendedName>
    <alternativeName>
        <fullName evidence="3">Pyruvate oxidase</fullName>
        <shortName evidence="3">POX</shortName>
    </alternativeName>
    <alternativeName>
        <fullName evidence="3">Pyruvate:ubiquinone-8 oxidoreductase</fullName>
    </alternativeName>
</protein>
<gene>
    <name evidence="3" type="primary">poxB</name>
    <name evidence="8" type="ORF">C8J25_102255</name>
</gene>
<keyword evidence="3" id="KW-0446">Lipid-binding</keyword>
<dbReference type="SUPFAM" id="SSF52467">
    <property type="entry name" value="DHS-like NAD/FAD-binding domain"/>
    <property type="match status" value="1"/>
</dbReference>
<dbReference type="AlphaFoldDB" id="A0A2T5U9I0"/>
<comment type="subcellular location">
    <subcellularLocation>
        <location evidence="3">Cell membrane</location>
        <topology evidence="3">Peripheral membrane protein</topology>
        <orientation evidence="3">Cytoplasmic side</orientation>
    </subcellularLocation>
</comment>
<keyword evidence="3" id="KW-0547">Nucleotide-binding</keyword>
<dbReference type="Pfam" id="PF00205">
    <property type="entry name" value="TPP_enzyme_M"/>
    <property type="match status" value="1"/>
</dbReference>
<organism evidence="8 9">
    <name type="scientific">Sphingomonas faeni</name>
    <dbReference type="NCBI Taxonomy" id="185950"/>
    <lineage>
        <taxon>Bacteria</taxon>
        <taxon>Pseudomonadati</taxon>
        <taxon>Pseudomonadota</taxon>
        <taxon>Alphaproteobacteria</taxon>
        <taxon>Sphingomonadales</taxon>
        <taxon>Sphingomonadaceae</taxon>
        <taxon>Sphingomonas</taxon>
    </lineage>
</organism>
<dbReference type="InterPro" id="IPR047211">
    <property type="entry name" value="POXB-like"/>
</dbReference>
<dbReference type="InterPro" id="IPR029061">
    <property type="entry name" value="THDP-binding"/>
</dbReference>
<dbReference type="RefSeq" id="WP_107953189.1">
    <property type="nucleotide sequence ID" value="NZ_QAYE01000002.1"/>
</dbReference>
<dbReference type="InterPro" id="IPR000399">
    <property type="entry name" value="TPP-bd_CS"/>
</dbReference>
<evidence type="ECO:0000313" key="9">
    <source>
        <dbReference type="Proteomes" id="UP000244013"/>
    </source>
</evidence>
<dbReference type="Gene3D" id="3.40.50.970">
    <property type="match status" value="2"/>
</dbReference>
<evidence type="ECO:0000256" key="3">
    <source>
        <dbReference type="HAMAP-Rule" id="MF_00850"/>
    </source>
</evidence>
<dbReference type="GO" id="GO:0030976">
    <property type="term" value="F:thiamine pyrophosphate binding"/>
    <property type="evidence" value="ECO:0007669"/>
    <property type="project" value="UniProtKB-UniRule"/>
</dbReference>
<dbReference type="OrthoDB" id="4494979at2"/>
<keyword evidence="3" id="KW-0285">Flavoprotein</keyword>
<keyword evidence="2 3" id="KW-0786">Thiamine pyrophosphate</keyword>
<comment type="caution">
    <text evidence="8">The sequence shown here is derived from an EMBL/GenBank/DDBJ whole genome shotgun (WGS) entry which is preliminary data.</text>
</comment>
<feature type="binding site" evidence="3">
    <location>
        <position position="295"/>
    </location>
    <ligand>
        <name>FAD</name>
        <dbReference type="ChEBI" id="CHEBI:57692"/>
    </ligand>
</feature>
<dbReference type="NCBIfam" id="NF006591">
    <property type="entry name" value="PRK09124.1"/>
    <property type="match status" value="1"/>
</dbReference>
<dbReference type="EC" id="1.2.5.1" evidence="3"/>
<dbReference type="Pfam" id="PF02775">
    <property type="entry name" value="TPP_enzyme_C"/>
    <property type="match status" value="1"/>
</dbReference>
<reference evidence="8 9" key="1">
    <citation type="submission" date="2018-04" db="EMBL/GenBank/DDBJ databases">
        <title>Genomic Encyclopedia of Type Strains, Phase III (KMG-III): the genomes of soil and plant-associated and newly described type strains.</title>
        <authorList>
            <person name="Whitman W."/>
        </authorList>
    </citation>
    <scope>NUCLEOTIDE SEQUENCE [LARGE SCALE GENOMIC DNA]</scope>
    <source>
        <strain evidence="8 9">MA-olki</strain>
    </source>
</reference>
<evidence type="ECO:0000256" key="1">
    <source>
        <dbReference type="ARBA" id="ARBA00007812"/>
    </source>
</evidence>
<name>A0A2T5U9I0_9SPHN</name>
<proteinExistence type="inferred from homology"/>
<comment type="activity regulation">
    <text evidence="3">The C-terminus inhibits activity; it has to move for the enzyme to be active. Activated by lipid-binding, which occurs via the C-terminus.</text>
</comment>
<dbReference type="SUPFAM" id="SSF52518">
    <property type="entry name" value="Thiamin diphosphate-binding fold (THDP-binding)"/>
    <property type="match status" value="2"/>
</dbReference>
<dbReference type="InterPro" id="IPR012001">
    <property type="entry name" value="Thiamin_PyroP_enz_TPP-bd_dom"/>
</dbReference>
<dbReference type="PANTHER" id="PTHR42981:SF2">
    <property type="entry name" value="PYRUVATE DEHYDROGENASE [UBIQUINONE]"/>
    <property type="match status" value="1"/>
</dbReference>
<evidence type="ECO:0000259" key="6">
    <source>
        <dbReference type="Pfam" id="PF02775"/>
    </source>
</evidence>
<feature type="domain" description="Thiamine pyrophosphate enzyme N-terminal TPP-binding" evidence="7">
    <location>
        <begin position="7"/>
        <end position="115"/>
    </location>
</feature>
<dbReference type="EMBL" id="QAYE01000002">
    <property type="protein sequence ID" value="PTW48165.1"/>
    <property type="molecule type" value="Genomic_DNA"/>
</dbReference>
<comment type="cofactor">
    <cofactor evidence="3">
        <name>FAD</name>
        <dbReference type="ChEBI" id="CHEBI:57692"/>
    </cofactor>
    <text evidence="3">Binds 1 FAD per subunit.</text>
</comment>
<dbReference type="InterPro" id="IPR044261">
    <property type="entry name" value="Pyruvate_dehydrogenase"/>
</dbReference>
<feature type="binding site" evidence="3">
    <location>
        <begin position="277"/>
        <end position="281"/>
    </location>
    <ligand>
        <name>FAD</name>
        <dbReference type="ChEBI" id="CHEBI:57692"/>
    </ligand>
</feature>
<feature type="binding site" evidence="3">
    <location>
        <begin position="254"/>
        <end position="257"/>
    </location>
    <ligand>
        <name>FAD</name>
        <dbReference type="ChEBI" id="CHEBI:57692"/>
    </ligand>
</feature>
<keyword evidence="3" id="KW-0560">Oxidoreductase</keyword>
<dbReference type="Pfam" id="PF02776">
    <property type="entry name" value="TPP_enzyme_N"/>
    <property type="match status" value="1"/>
</dbReference>
<dbReference type="CDD" id="cd07039">
    <property type="entry name" value="TPP_PYR_POX"/>
    <property type="match status" value="1"/>
</dbReference>
<dbReference type="GO" id="GO:0052737">
    <property type="term" value="F:pyruvate dehydrogenase (quinone) activity"/>
    <property type="evidence" value="ECO:0007669"/>
    <property type="project" value="UniProtKB-UniRule"/>
</dbReference>
<keyword evidence="3" id="KW-0460">Magnesium</keyword>
<dbReference type="GeneID" id="91005286"/>
<feature type="site" description="Moves into active site upon enzyme activation, plays a role in electron transfer" evidence="3">
    <location>
        <position position="470"/>
    </location>
</feature>
<feature type="binding site" evidence="3">
    <location>
        <begin position="465"/>
        <end position="471"/>
    </location>
    <ligand>
        <name>thiamine diphosphate</name>
        <dbReference type="ChEBI" id="CHEBI:58937"/>
    </ligand>
</feature>
<dbReference type="Gene3D" id="3.40.50.1220">
    <property type="entry name" value="TPP-binding domain"/>
    <property type="match status" value="1"/>
</dbReference>
<comment type="cofactor">
    <cofactor evidence="3">
        <name>Mg(2+)</name>
        <dbReference type="ChEBI" id="CHEBI:18420"/>
    </cofactor>
    <text evidence="3">Binds 1 Mg(2+) ion per subunit.</text>
</comment>
<keyword evidence="3" id="KW-0274">FAD</keyword>
<comment type="subunit">
    <text evidence="3">Homotetramer.</text>
</comment>
<dbReference type="PROSITE" id="PS00187">
    <property type="entry name" value="TPP_ENZYMES"/>
    <property type="match status" value="1"/>
</dbReference>